<feature type="domain" description="Glutamate synthase central-N" evidence="1">
    <location>
        <begin position="87"/>
        <end position="371"/>
    </location>
</feature>
<dbReference type="EMBL" id="UYYG01000179">
    <property type="protein sequence ID" value="VDN53778.1"/>
    <property type="molecule type" value="Genomic_DNA"/>
</dbReference>
<evidence type="ECO:0000259" key="1">
    <source>
        <dbReference type="Pfam" id="PF04898"/>
    </source>
</evidence>
<dbReference type="Proteomes" id="UP000274756">
    <property type="component" value="Unassembled WGS sequence"/>
</dbReference>
<organism evidence="3 5">
    <name type="scientific">Dracunculus medinensis</name>
    <name type="common">Guinea worm</name>
    <dbReference type="NCBI Taxonomy" id="318479"/>
    <lineage>
        <taxon>Eukaryota</taxon>
        <taxon>Metazoa</taxon>
        <taxon>Ecdysozoa</taxon>
        <taxon>Nematoda</taxon>
        <taxon>Chromadorea</taxon>
        <taxon>Rhabditida</taxon>
        <taxon>Spirurina</taxon>
        <taxon>Dracunculoidea</taxon>
        <taxon>Dracunculidae</taxon>
        <taxon>Dracunculus</taxon>
    </lineage>
</organism>
<dbReference type="SUPFAM" id="SSF51395">
    <property type="entry name" value="FMN-linked oxidoreductases"/>
    <property type="match status" value="2"/>
</dbReference>
<dbReference type="InterPro" id="IPR006982">
    <property type="entry name" value="Glu_synth_centr_N"/>
</dbReference>
<dbReference type="InterPro" id="IPR051394">
    <property type="entry name" value="Glutamate_Synthase"/>
</dbReference>
<sequence length="546" mass="62207">MLLIDLYEKKLIDDDDLKLKIASLRPYKKLCSKRIHLNQLRELHVLATGAITHESLITRELSKQSIPAYRLNKAQREKDYHLDSDRRLTAFLYTPDTFALIIAPMVLQQKEALGSMGNDAALACISDYSPLLFYYFQQLFAQVTNPPIDPFREQIVMSLRCPIGPEPNILEPNEEIVPRLMLEQPVLSLIDLEVLKQTTVANWRSKVIDIVYPVRHGPKGLVPSLDRICSEACAAALDDYQLIILSDRKIDKDFVPISSLLALGAVHQCLLKQKLRVKVAIIIESGEVKEIHDFCVLLGFGADAICPYLVYETCHRLRNLGLIDDTLTDAKIYQGYTAAIERGIFKVMAKMGISTLHSYKGAQIFEAVGLSQEVVDRCFTNTISRLGGATFDILATESLKRHRNAYPAVEEKYNYGLFFNFSFNFFCSFLKIYLLMINFRIIGDSKTLISHGTYHWRDGGERHINEPFNIAKLQAAVRLNDKRSYQEFSAASNMAQRLCTIRGQLEIKTSRNLQIPLSEVEEASNIVKRFVTGLYFSLLLFFYRKK</sequence>
<dbReference type="Proteomes" id="UP000038040">
    <property type="component" value="Unplaced"/>
</dbReference>
<reference evidence="2 4" key="2">
    <citation type="submission" date="2018-11" db="EMBL/GenBank/DDBJ databases">
        <authorList>
            <consortium name="Pathogen Informatics"/>
        </authorList>
    </citation>
    <scope>NUCLEOTIDE SEQUENCE [LARGE SCALE GENOMIC DNA]</scope>
</reference>
<dbReference type="OrthoDB" id="5821409at2759"/>
<dbReference type="GO" id="GO:0015930">
    <property type="term" value="F:glutamate synthase activity"/>
    <property type="evidence" value="ECO:0007669"/>
    <property type="project" value="InterPro"/>
</dbReference>
<dbReference type="AlphaFoldDB" id="A0A158Q6J3"/>
<proteinExistence type="predicted"/>
<dbReference type="Gene3D" id="3.20.20.70">
    <property type="entry name" value="Aldolase class I"/>
    <property type="match status" value="2"/>
</dbReference>
<dbReference type="PANTHER" id="PTHR43100">
    <property type="entry name" value="GLUTAMATE SYNTHASE [NADPH] SMALL CHAIN"/>
    <property type="match status" value="1"/>
</dbReference>
<dbReference type="FunFam" id="3.20.20.70:FF:000031">
    <property type="entry name" value="Glutamate synthase 1 [NADH]"/>
    <property type="match status" value="1"/>
</dbReference>
<dbReference type="PANTHER" id="PTHR43100:SF1">
    <property type="entry name" value="GLUTAMATE SYNTHASE [NADPH] SMALL CHAIN"/>
    <property type="match status" value="1"/>
</dbReference>
<gene>
    <name evidence="2" type="ORF">DME_LOCUS3751</name>
</gene>
<reference evidence="5" key="1">
    <citation type="submission" date="2016-04" db="UniProtKB">
        <authorList>
            <consortium name="WormBaseParasite"/>
        </authorList>
    </citation>
    <scope>IDENTIFICATION</scope>
</reference>
<evidence type="ECO:0000313" key="3">
    <source>
        <dbReference type="Proteomes" id="UP000038040"/>
    </source>
</evidence>
<protein>
    <submittedName>
        <fullName evidence="5">Glu_syn_central domain-containing protein</fullName>
    </submittedName>
</protein>
<name>A0A158Q6J3_DRAME</name>
<dbReference type="WBParaSite" id="DME_0001025001-mRNA-1">
    <property type="protein sequence ID" value="DME_0001025001-mRNA-1"/>
    <property type="gene ID" value="DME_0001025001"/>
</dbReference>
<dbReference type="STRING" id="318479.A0A158Q6J3"/>
<evidence type="ECO:0000313" key="2">
    <source>
        <dbReference type="EMBL" id="VDN53778.1"/>
    </source>
</evidence>
<evidence type="ECO:0000313" key="5">
    <source>
        <dbReference type="WBParaSite" id="DME_0001025001-mRNA-1"/>
    </source>
</evidence>
<keyword evidence="4" id="KW-1185">Reference proteome</keyword>
<dbReference type="InterPro" id="IPR013785">
    <property type="entry name" value="Aldolase_TIM"/>
</dbReference>
<dbReference type="Pfam" id="PF04898">
    <property type="entry name" value="Glu_syn_central"/>
    <property type="match status" value="1"/>
</dbReference>
<accession>A0A158Q6J3</accession>
<evidence type="ECO:0000313" key="4">
    <source>
        <dbReference type="Proteomes" id="UP000274756"/>
    </source>
</evidence>